<dbReference type="Gene3D" id="2.60.40.10">
    <property type="entry name" value="Immunoglobulins"/>
    <property type="match status" value="2"/>
</dbReference>
<evidence type="ECO:0000256" key="3">
    <source>
        <dbReference type="SAM" id="MobiDB-lite"/>
    </source>
</evidence>
<dbReference type="SUPFAM" id="SSF51011">
    <property type="entry name" value="Glycosyl hydrolase domain"/>
    <property type="match status" value="1"/>
</dbReference>
<feature type="region of interest" description="Disordered" evidence="3">
    <location>
        <begin position="728"/>
        <end position="747"/>
    </location>
</feature>
<dbReference type="InterPro" id="IPR013780">
    <property type="entry name" value="Glyco_hydro_b"/>
</dbReference>
<evidence type="ECO:0000256" key="1">
    <source>
        <dbReference type="ARBA" id="ARBA00022801"/>
    </source>
</evidence>
<protein>
    <submittedName>
        <fullName evidence="5">Neopullulanase 2</fullName>
        <ecNumber evidence="5">3.2.1.135</ecNumber>
    </submittedName>
</protein>
<dbReference type="CDD" id="cd02859">
    <property type="entry name" value="E_set_AMPKbeta_like_N"/>
    <property type="match status" value="1"/>
</dbReference>
<dbReference type="Gene3D" id="2.60.40.1180">
    <property type="entry name" value="Golgi alpha-mannosidase II"/>
    <property type="match status" value="1"/>
</dbReference>
<dbReference type="InterPro" id="IPR004185">
    <property type="entry name" value="Glyco_hydro_13_lg-like_dom"/>
</dbReference>
<proteinExistence type="predicted"/>
<accession>A0A518BVD3</accession>
<dbReference type="PANTHER" id="PTHR10357">
    <property type="entry name" value="ALPHA-AMYLASE FAMILY MEMBER"/>
    <property type="match status" value="1"/>
</dbReference>
<dbReference type="InterPro" id="IPR004193">
    <property type="entry name" value="Glyco_hydro_13_N"/>
</dbReference>
<dbReference type="Proteomes" id="UP000320386">
    <property type="component" value="Chromosome"/>
</dbReference>
<reference evidence="5 6" key="1">
    <citation type="submission" date="2019-02" db="EMBL/GenBank/DDBJ databases">
        <title>Deep-cultivation of Planctomycetes and their phenomic and genomic characterization uncovers novel biology.</title>
        <authorList>
            <person name="Wiegand S."/>
            <person name="Jogler M."/>
            <person name="Boedeker C."/>
            <person name="Pinto D."/>
            <person name="Vollmers J."/>
            <person name="Rivas-Marin E."/>
            <person name="Kohn T."/>
            <person name="Peeters S.H."/>
            <person name="Heuer A."/>
            <person name="Rast P."/>
            <person name="Oberbeckmann S."/>
            <person name="Bunk B."/>
            <person name="Jeske O."/>
            <person name="Meyerdierks A."/>
            <person name="Storesund J.E."/>
            <person name="Kallscheuer N."/>
            <person name="Luecker S."/>
            <person name="Lage O.M."/>
            <person name="Pohl T."/>
            <person name="Merkel B.J."/>
            <person name="Hornburger P."/>
            <person name="Mueller R.-W."/>
            <person name="Bruemmer F."/>
            <person name="Labrenz M."/>
            <person name="Spormann A.M."/>
            <person name="Op den Camp H."/>
            <person name="Overmann J."/>
            <person name="Amann R."/>
            <person name="Jetten M.S.M."/>
            <person name="Mascher T."/>
            <person name="Medema M.H."/>
            <person name="Devos D.P."/>
            <person name="Kaster A.-K."/>
            <person name="Ovreas L."/>
            <person name="Rohde M."/>
            <person name="Galperin M.Y."/>
            <person name="Jogler C."/>
        </authorList>
    </citation>
    <scope>NUCLEOTIDE SEQUENCE [LARGE SCALE GENOMIC DNA]</scope>
    <source>
        <strain evidence="5 6">Pan265</strain>
    </source>
</reference>
<feature type="compositionally biased region" description="Basic and acidic residues" evidence="3">
    <location>
        <begin position="728"/>
        <end position="737"/>
    </location>
</feature>
<dbReference type="EC" id="3.2.1.135" evidence="5"/>
<dbReference type="PANTHER" id="PTHR10357:SF210">
    <property type="entry name" value="MALTODEXTRIN GLUCOSIDASE"/>
    <property type="match status" value="1"/>
</dbReference>
<evidence type="ECO:0000259" key="4">
    <source>
        <dbReference type="SMART" id="SM00642"/>
    </source>
</evidence>
<dbReference type="InterPro" id="IPR013783">
    <property type="entry name" value="Ig-like_fold"/>
</dbReference>
<name>A0A518BVD3_9BACT</name>
<dbReference type="GO" id="GO:0031216">
    <property type="term" value="F:neopullulanase activity"/>
    <property type="evidence" value="ECO:0007669"/>
    <property type="project" value="UniProtKB-EC"/>
</dbReference>
<evidence type="ECO:0000256" key="2">
    <source>
        <dbReference type="ARBA" id="ARBA00023295"/>
    </source>
</evidence>
<evidence type="ECO:0000313" key="6">
    <source>
        <dbReference type="Proteomes" id="UP000320386"/>
    </source>
</evidence>
<dbReference type="SUPFAM" id="SSF81296">
    <property type="entry name" value="E set domains"/>
    <property type="match status" value="2"/>
</dbReference>
<sequence length="937" mass="106250">MPLWPPLLILTSLTLVVGALIFYLAPTPASPRAQTSWDQLEIRYADSEGRAHIHALRTDEHADPTLRFAVIDHLDDPVKVTVAVPGEEGRPLAQLDITPRHHQAAIVADPASQTVRQRDGLWRAFHWQPEPEDAEHIRAVHLAGSFNGWSANEHPMTRQPDGRWWTCLRLPPGTHYYKFVLTTPDAQLWIYDPNGDPDLAESDGHGGQNAAFILGPDPRKLPPARADNIEPRGVYFDAESRSDLAINSTGKSYVSIRTQPGDVSSVRLRTSTDNATWADQPLERVHAAGHFDRFAGFVDMDPGTSSYYFELRDGSARRFLAGGNVLDSEQEARQTPFKAPESPVVNTPDWARDVVWYQIFPERFRNGETANDPGDLPFETLLPWTSDWWKTHENEVAGDENFYHGHGNVWRRRYGGDIQGVQEKLNYLRELGVTAIYFNPVFEALSMHKYDASDFRHIDTRFGVLGDWPVPTETDDPQTWVWTGSDRVFLDFLAEAKKQGFRVIIDGVFNHVGRVHPAFLDVLERGKNSPYAEWFEITDWGDPDLWGHPQPFVVHGREGGIQWKAWDDDNGFLPELKRDPDLGIAAAPRDHVFAITERWLAPDGNPDHGIDGWRLDVANEVPMTFWRAWRKHVKAVKPDAYIAGEIWTDASPWLQGDQFDAVMNYRFADAAQDFFADQENAITPSAFAQKLLEVALMYPAEVAAVQMNLFDSHDTDRLASMFRNPDRAYDGDNRLQDDADYDPGPPTDEEYQRLIQAVTCQMTYLGAPMIYYGNEVGMYSPDDPSNRMPMWWEDLMPYENPDFVIREDVFAAHQRLIAIRHALLPLRRGDFRIQSTNDEAGTLVYERRLDDHQVVVAINRSDQPRRVTVRLDENKAAVDWLNPAHARLLVDLDAAPDARPEIVATARIGLRGTIDIDLEPWGSAILAPPPARETDRP</sequence>
<dbReference type="InterPro" id="IPR017853">
    <property type="entry name" value="GH"/>
</dbReference>
<dbReference type="Pfam" id="PF00128">
    <property type="entry name" value="Alpha-amylase"/>
    <property type="match status" value="2"/>
</dbReference>
<dbReference type="SUPFAM" id="SSF51445">
    <property type="entry name" value="(Trans)glycosidases"/>
    <property type="match status" value="1"/>
</dbReference>
<dbReference type="InterPro" id="IPR006047">
    <property type="entry name" value="GH13_cat_dom"/>
</dbReference>
<dbReference type="InterPro" id="IPR014756">
    <property type="entry name" value="Ig_E-set"/>
</dbReference>
<dbReference type="EMBL" id="CP036280">
    <property type="protein sequence ID" value="QDU70942.1"/>
    <property type="molecule type" value="Genomic_DNA"/>
</dbReference>
<gene>
    <name evidence="5" type="primary">tvaII</name>
    <name evidence="5" type="ORF">Pan265_07860</name>
</gene>
<dbReference type="Pfam" id="PF02922">
    <property type="entry name" value="CBM_48"/>
    <property type="match status" value="1"/>
</dbReference>
<dbReference type="CDD" id="cd02857">
    <property type="entry name" value="E_set_CDase_PDE_N"/>
    <property type="match status" value="1"/>
</dbReference>
<keyword evidence="6" id="KW-1185">Reference proteome</keyword>
<dbReference type="CDD" id="cd11338">
    <property type="entry name" value="AmyAc_CMD"/>
    <property type="match status" value="1"/>
</dbReference>
<keyword evidence="1 5" id="KW-0378">Hydrolase</keyword>
<organism evidence="5 6">
    <name type="scientific">Mucisphaera calidilacus</name>
    <dbReference type="NCBI Taxonomy" id="2527982"/>
    <lineage>
        <taxon>Bacteria</taxon>
        <taxon>Pseudomonadati</taxon>
        <taxon>Planctomycetota</taxon>
        <taxon>Phycisphaerae</taxon>
        <taxon>Phycisphaerales</taxon>
        <taxon>Phycisphaeraceae</taxon>
        <taxon>Mucisphaera</taxon>
    </lineage>
</organism>
<evidence type="ECO:0000313" key="5">
    <source>
        <dbReference type="EMBL" id="QDU70942.1"/>
    </source>
</evidence>
<feature type="domain" description="Glycosyl hydrolase family 13 catalytic" evidence="4">
    <location>
        <begin position="358"/>
        <end position="820"/>
    </location>
</feature>
<dbReference type="SMART" id="SM00642">
    <property type="entry name" value="Aamy"/>
    <property type="match status" value="1"/>
</dbReference>
<dbReference type="Gene3D" id="3.20.20.80">
    <property type="entry name" value="Glycosidases"/>
    <property type="match status" value="1"/>
</dbReference>
<dbReference type="KEGG" id="mcad:Pan265_07860"/>
<keyword evidence="2 5" id="KW-0326">Glycosidase</keyword>
<dbReference type="GO" id="GO:0005975">
    <property type="term" value="P:carbohydrate metabolic process"/>
    <property type="evidence" value="ECO:0007669"/>
    <property type="project" value="InterPro"/>
</dbReference>
<dbReference type="AlphaFoldDB" id="A0A518BVD3"/>